<evidence type="ECO:0000256" key="6">
    <source>
        <dbReference type="SAM" id="Phobius"/>
    </source>
</evidence>
<dbReference type="InterPro" id="IPR050250">
    <property type="entry name" value="Macrolide_Exporter_MacB"/>
</dbReference>
<dbReference type="GO" id="GO:0051301">
    <property type="term" value="P:cell division"/>
    <property type="evidence" value="ECO:0007669"/>
    <property type="project" value="UniProtKB-KW"/>
</dbReference>
<feature type="transmembrane region" description="Helical" evidence="6">
    <location>
        <begin position="673"/>
        <end position="694"/>
    </location>
</feature>
<comment type="subcellular location">
    <subcellularLocation>
        <location evidence="1">Cell membrane</location>
        <topology evidence="1">Multi-pass membrane protein</topology>
    </subcellularLocation>
</comment>
<dbReference type="PANTHER" id="PTHR30572:SF18">
    <property type="entry name" value="ABC-TYPE MACROLIDE FAMILY EXPORT SYSTEM PERMEASE COMPONENT 2"/>
    <property type="match status" value="1"/>
</dbReference>
<dbReference type="STRING" id="687842.ASU31_13800"/>
<name>A0A0T5VNI6_9SPHI</name>
<feature type="transmembrane region" description="Helical" evidence="6">
    <location>
        <begin position="725"/>
        <end position="745"/>
    </location>
</feature>
<keyword evidence="4 6" id="KW-1133">Transmembrane helix</keyword>
<evidence type="ECO:0000256" key="2">
    <source>
        <dbReference type="ARBA" id="ARBA00022475"/>
    </source>
</evidence>
<keyword evidence="2" id="KW-1003">Cell membrane</keyword>
<gene>
    <name evidence="9" type="ORF">ASU31_13800</name>
</gene>
<dbReference type="AlphaFoldDB" id="A0A0T5VNI6"/>
<evidence type="ECO:0000256" key="4">
    <source>
        <dbReference type="ARBA" id="ARBA00022989"/>
    </source>
</evidence>
<dbReference type="OrthoDB" id="1451596at2"/>
<evidence type="ECO:0000313" key="9">
    <source>
        <dbReference type="EMBL" id="KRT15427.1"/>
    </source>
</evidence>
<feature type="transmembrane region" description="Helical" evidence="6">
    <location>
        <begin position="21"/>
        <end position="43"/>
    </location>
</feature>
<feature type="domain" description="ABC3 transporter permease C-terminal" evidence="7">
    <location>
        <begin position="672"/>
        <end position="785"/>
    </location>
</feature>
<dbReference type="Proteomes" id="UP000051950">
    <property type="component" value="Unassembled WGS sequence"/>
</dbReference>
<dbReference type="Pfam" id="PF12704">
    <property type="entry name" value="MacB_PCD"/>
    <property type="match status" value="1"/>
</dbReference>
<dbReference type="PROSITE" id="PS51257">
    <property type="entry name" value="PROKAR_LIPOPROTEIN"/>
    <property type="match status" value="1"/>
</dbReference>
<organism evidence="9 10">
    <name type="scientific">Pedobacter ginsenosidimutans</name>
    <dbReference type="NCBI Taxonomy" id="687842"/>
    <lineage>
        <taxon>Bacteria</taxon>
        <taxon>Pseudomonadati</taxon>
        <taxon>Bacteroidota</taxon>
        <taxon>Sphingobacteriia</taxon>
        <taxon>Sphingobacteriales</taxon>
        <taxon>Sphingobacteriaceae</taxon>
        <taxon>Pedobacter</taxon>
    </lineage>
</organism>
<dbReference type="Pfam" id="PF02687">
    <property type="entry name" value="FtsX"/>
    <property type="match status" value="2"/>
</dbReference>
<feature type="transmembrane region" description="Helical" evidence="6">
    <location>
        <begin position="285"/>
        <end position="304"/>
    </location>
</feature>
<dbReference type="PANTHER" id="PTHR30572">
    <property type="entry name" value="MEMBRANE COMPONENT OF TRANSPORTER-RELATED"/>
    <property type="match status" value="1"/>
</dbReference>
<keyword evidence="10" id="KW-1185">Reference proteome</keyword>
<dbReference type="GO" id="GO:0005886">
    <property type="term" value="C:plasma membrane"/>
    <property type="evidence" value="ECO:0007669"/>
    <property type="project" value="UniProtKB-SubCell"/>
</dbReference>
<dbReference type="GO" id="GO:0022857">
    <property type="term" value="F:transmembrane transporter activity"/>
    <property type="evidence" value="ECO:0007669"/>
    <property type="project" value="TreeGrafter"/>
</dbReference>
<evidence type="ECO:0000259" key="7">
    <source>
        <dbReference type="Pfam" id="PF02687"/>
    </source>
</evidence>
<dbReference type="EMBL" id="LMZQ01000009">
    <property type="protein sequence ID" value="KRT15427.1"/>
    <property type="molecule type" value="Genomic_DNA"/>
</dbReference>
<comment type="caution">
    <text evidence="9">The sequence shown here is derived from an EMBL/GenBank/DDBJ whole genome shotgun (WGS) entry which is preliminary data.</text>
</comment>
<dbReference type="InterPro" id="IPR003838">
    <property type="entry name" value="ABC3_permease_C"/>
</dbReference>
<keyword evidence="9" id="KW-0132">Cell division</keyword>
<evidence type="ECO:0000259" key="8">
    <source>
        <dbReference type="Pfam" id="PF12704"/>
    </source>
</evidence>
<dbReference type="InterPro" id="IPR025857">
    <property type="entry name" value="MacB_PCD"/>
</dbReference>
<reference evidence="9 10" key="1">
    <citation type="submission" date="2015-11" db="EMBL/GenBank/DDBJ databases">
        <title>Sequence of Pedobacter ginsenosidimutans.</title>
        <authorList>
            <person name="Carson E."/>
            <person name="Keyser V."/>
            <person name="Newman J."/>
            <person name="Miller J."/>
        </authorList>
    </citation>
    <scope>NUCLEOTIDE SEQUENCE [LARGE SCALE GENOMIC DNA]</scope>
    <source>
        <strain evidence="9 10">KACC 14530</strain>
    </source>
</reference>
<keyword evidence="3 6" id="KW-0812">Transmembrane</keyword>
<accession>A0A0T5VNI6</accession>
<feature type="domain" description="MacB-like periplasmic core" evidence="8">
    <location>
        <begin position="20"/>
        <end position="239"/>
    </location>
</feature>
<sequence>MFRLNFKIALRNLWKNKGFTLINVGGLAIGMACCLMLLLYVNYEWSFDKQYKNADKVYFAALNLKFNGKLATTMAVPNKLAKAGVSELPGIKSAARISMNNGQKLYSHNRNNFKLIGFNVDPDFIKILEQKFIYGDPGTALSEPNNVLISESTAKKLFGDQNPIGQSIKYDNRVSLKVSAVIQDLPKNQSMQFDVLQPWAFFEQENPSEKENGWGSITCLTLFQLKDNASLDAINAALKHFIVNKEPDLKEMTYEPFLFPLSKFHLYDDFDNGKSVGGKIDQLRLFVFLAICVLFIACINYMNLSTAKSEKRAREVGVRKALGSTRNTIMGQFMVESMLLSFLAMLIAFTLLEVSLPYFNNLLDISIKINYNAYQFWGILLAMVLVTGLLAGSYPAFYLSSFIPVKVLKGFKGSTGSLSIRKTLVVVQFSLSICMIISAIVIYSQIQHLKNKPLGFDQTALAQIDLEGEWTKPQKLQTFKNELEREGATIATTEYASSFTDGGSITSDIQWPGKPKNDVSIINYRSTGFDFAKTTGVKILAGRDFDPKFSADTSTSLLLNQTAVKIMGLKNPVGTVIHWGDNPPLKVVGVVQDYSNESLASKIQPTVYYYNVKTSRVLLLKLNPKQSLSNSIEAIKSISQRLNPAYPVEVKLVSQGMAEKLRSERLLGVLSNIFGGFAIFISCLGLLGLALYTAEQRSKEISIRKVLGANLSDILVLLNKDFMKLVIISNVIAIPVAYILVAKWLEKYDYKITINPWPFLLALLTSVIIAILTVSLQTFKVAKANAVDALKYE</sequence>
<evidence type="ECO:0000256" key="1">
    <source>
        <dbReference type="ARBA" id="ARBA00004651"/>
    </source>
</evidence>
<evidence type="ECO:0000256" key="5">
    <source>
        <dbReference type="ARBA" id="ARBA00023136"/>
    </source>
</evidence>
<feature type="transmembrane region" description="Helical" evidence="6">
    <location>
        <begin position="757"/>
        <end position="776"/>
    </location>
</feature>
<keyword evidence="5 6" id="KW-0472">Membrane</keyword>
<dbReference type="RefSeq" id="WP_057932882.1">
    <property type="nucleotide sequence ID" value="NZ_LMZQ01000009.1"/>
</dbReference>
<protein>
    <submittedName>
        <fullName evidence="9">Cell division protein FtsX</fullName>
    </submittedName>
</protein>
<feature type="transmembrane region" description="Helical" evidence="6">
    <location>
        <begin position="424"/>
        <end position="443"/>
    </location>
</feature>
<feature type="transmembrane region" description="Helical" evidence="6">
    <location>
        <begin position="379"/>
        <end position="403"/>
    </location>
</feature>
<evidence type="ECO:0000256" key="3">
    <source>
        <dbReference type="ARBA" id="ARBA00022692"/>
    </source>
</evidence>
<keyword evidence="9" id="KW-0131">Cell cycle</keyword>
<evidence type="ECO:0000313" key="10">
    <source>
        <dbReference type="Proteomes" id="UP000051950"/>
    </source>
</evidence>
<feature type="domain" description="ABC3 transporter permease C-terminal" evidence="7">
    <location>
        <begin position="288"/>
        <end position="398"/>
    </location>
</feature>
<feature type="transmembrane region" description="Helical" evidence="6">
    <location>
        <begin position="339"/>
        <end position="359"/>
    </location>
</feature>
<proteinExistence type="predicted"/>